<dbReference type="OrthoDB" id="569821at2"/>
<dbReference type="GO" id="GO:0003847">
    <property type="term" value="F:1-alkyl-2-acetylglycerophosphocholine esterase activity"/>
    <property type="evidence" value="ECO:0007669"/>
    <property type="project" value="TreeGrafter"/>
</dbReference>
<evidence type="ECO:0000313" key="6">
    <source>
        <dbReference type="EMBL" id="TWF87240.1"/>
    </source>
</evidence>
<dbReference type="PANTHER" id="PTHR10272">
    <property type="entry name" value="PLATELET-ACTIVATING FACTOR ACETYLHYDROLASE"/>
    <property type="match status" value="1"/>
</dbReference>
<dbReference type="SUPFAM" id="SSF53474">
    <property type="entry name" value="alpha/beta-Hydrolases"/>
    <property type="match status" value="1"/>
</dbReference>
<dbReference type="Proteomes" id="UP000316603">
    <property type="component" value="Unassembled WGS sequence"/>
</dbReference>
<feature type="region of interest" description="Disordered" evidence="4">
    <location>
        <begin position="21"/>
        <end position="57"/>
    </location>
</feature>
<accession>A0A561TJK6</accession>
<feature type="compositionally biased region" description="Low complexity" evidence="4">
    <location>
        <begin position="21"/>
        <end position="42"/>
    </location>
</feature>
<dbReference type="Gene3D" id="3.40.50.1820">
    <property type="entry name" value="alpha/beta hydrolase"/>
    <property type="match status" value="1"/>
</dbReference>
<keyword evidence="7" id="KW-1185">Reference proteome</keyword>
<reference evidence="6 7" key="1">
    <citation type="submission" date="2019-06" db="EMBL/GenBank/DDBJ databases">
        <title>Sequencing the genomes of 1000 actinobacteria strains.</title>
        <authorList>
            <person name="Klenk H.-P."/>
        </authorList>
    </citation>
    <scope>NUCLEOTIDE SEQUENCE [LARGE SCALE GENOMIC DNA]</scope>
    <source>
        <strain evidence="6 7">DSM 41695</strain>
    </source>
</reference>
<evidence type="ECO:0000313" key="7">
    <source>
        <dbReference type="Proteomes" id="UP000316603"/>
    </source>
</evidence>
<dbReference type="EMBL" id="VIWV01000001">
    <property type="protein sequence ID" value="TWF87240.1"/>
    <property type="molecule type" value="Genomic_DNA"/>
</dbReference>
<gene>
    <name evidence="6" type="ORF">FHX78_114244</name>
</gene>
<name>A0A561TJK6_9ACTN</name>
<dbReference type="PANTHER" id="PTHR10272:SF0">
    <property type="entry name" value="PLATELET-ACTIVATING FACTOR ACETYLHYDROLASE"/>
    <property type="match status" value="1"/>
</dbReference>
<dbReference type="RefSeq" id="WP_145869028.1">
    <property type="nucleotide sequence ID" value="NZ_BNCE01000024.1"/>
</dbReference>
<dbReference type="PROSITE" id="PS51318">
    <property type="entry name" value="TAT"/>
    <property type="match status" value="1"/>
</dbReference>
<evidence type="ECO:0000256" key="4">
    <source>
        <dbReference type="SAM" id="MobiDB-lite"/>
    </source>
</evidence>
<keyword evidence="2" id="KW-0442">Lipid degradation</keyword>
<sequence>MPTRRATLLAAVAAALAAATPAHAAGRGTGSAASRSATPGSREAGAPSVRLTLPAPGGPHVLGTVSLRLVDTSRPDPWVPGRPYRELMVDVRYPARPGVTRAHPRAPHMRSGAAAAFAALNNLGEVPADRVDWAATLTHAHEGAPADLRGGPYPVVLYSPGVLDPRTFGTTLTDDLASRGHMVVTVDHTYDATAVEFPGDRVEHTVLPARLEATGGDEERIRALLEQTVQARVADLRFVLDALPSALPKELRRVADLSRTGMFGHSAGGFAALQTMHDDRRLRAAADLDGVLAYVQEPGDPGHYSTVARNGLDRPFLLMGKDGNDLATVPSWGALARNSGAWHRCVTLPGSAHGTYSDAVAVLPRIARALDLPRGVVTAVIGTISPARAVVTQRDHLAAFFARSLRDPVSPAAP</sequence>
<protein>
    <submittedName>
        <fullName evidence="6">Platelet-activating factor acetylhydrolase isoform II</fullName>
    </submittedName>
</protein>
<dbReference type="InterPro" id="IPR029058">
    <property type="entry name" value="AB_hydrolase_fold"/>
</dbReference>
<comment type="caution">
    <text evidence="6">The sequence shown here is derived from an EMBL/GenBank/DDBJ whole genome shotgun (WGS) entry which is preliminary data.</text>
</comment>
<evidence type="ECO:0000256" key="5">
    <source>
        <dbReference type="SAM" id="SignalP"/>
    </source>
</evidence>
<evidence type="ECO:0000256" key="1">
    <source>
        <dbReference type="ARBA" id="ARBA00022801"/>
    </source>
</evidence>
<organism evidence="6 7">
    <name type="scientific">Streptomyces capillispiralis</name>
    <dbReference type="NCBI Taxonomy" id="68182"/>
    <lineage>
        <taxon>Bacteria</taxon>
        <taxon>Bacillati</taxon>
        <taxon>Actinomycetota</taxon>
        <taxon>Actinomycetes</taxon>
        <taxon>Kitasatosporales</taxon>
        <taxon>Streptomycetaceae</taxon>
        <taxon>Streptomyces</taxon>
    </lineage>
</organism>
<dbReference type="GO" id="GO:0016042">
    <property type="term" value="P:lipid catabolic process"/>
    <property type="evidence" value="ECO:0007669"/>
    <property type="project" value="UniProtKB-KW"/>
</dbReference>
<dbReference type="Pfam" id="PF03403">
    <property type="entry name" value="PAF-AH_p_II"/>
    <property type="match status" value="1"/>
</dbReference>
<keyword evidence="3" id="KW-0443">Lipid metabolism</keyword>
<keyword evidence="1 6" id="KW-0378">Hydrolase</keyword>
<dbReference type="InterPro" id="IPR006311">
    <property type="entry name" value="TAT_signal"/>
</dbReference>
<dbReference type="AlphaFoldDB" id="A0A561TJK6"/>
<evidence type="ECO:0000256" key="2">
    <source>
        <dbReference type="ARBA" id="ARBA00022963"/>
    </source>
</evidence>
<proteinExistence type="predicted"/>
<keyword evidence="5" id="KW-0732">Signal</keyword>
<evidence type="ECO:0000256" key="3">
    <source>
        <dbReference type="ARBA" id="ARBA00023098"/>
    </source>
</evidence>
<feature type="signal peptide" evidence="5">
    <location>
        <begin position="1"/>
        <end position="24"/>
    </location>
</feature>
<feature type="chain" id="PRO_5022060984" evidence="5">
    <location>
        <begin position="25"/>
        <end position="414"/>
    </location>
</feature>